<keyword evidence="4" id="KW-0472">Membrane</keyword>
<feature type="compositionally biased region" description="Polar residues" evidence="3">
    <location>
        <begin position="96"/>
        <end position="111"/>
    </location>
</feature>
<dbReference type="InterPro" id="IPR001452">
    <property type="entry name" value="SH3_domain"/>
</dbReference>
<dbReference type="PROSITE" id="PS50002">
    <property type="entry name" value="SH3"/>
    <property type="match status" value="1"/>
</dbReference>
<dbReference type="GeneID" id="92028516"/>
<comment type="caution">
    <text evidence="6">The sequence shown here is derived from an EMBL/GenBank/DDBJ whole genome shotgun (WGS) entry which is preliminary data.</text>
</comment>
<evidence type="ECO:0000313" key="7">
    <source>
        <dbReference type="Proteomes" id="UP001360953"/>
    </source>
</evidence>
<dbReference type="Pfam" id="PF00018">
    <property type="entry name" value="SH3_1"/>
    <property type="match status" value="1"/>
</dbReference>
<sequence>MFPHNSRASWRSEPPLPPTFPRPCRTEPIYEALYAFTPETSNQLGLIENEILVVLAHCPNGGGWSLAKRRYGDEQGWVPSAFLQAYIPTSRQSNCGTSRTASNPVETSNTAACPPPGRPAQNGGFFTRGSRWLLCLPVLCGLLVSAPAKTLFYFRFTALGILSVALGYLTGMAVIPHFYSRN</sequence>
<feature type="region of interest" description="Disordered" evidence="3">
    <location>
        <begin position="1"/>
        <end position="22"/>
    </location>
</feature>
<evidence type="ECO:0000256" key="2">
    <source>
        <dbReference type="PROSITE-ProRule" id="PRU00192"/>
    </source>
</evidence>
<accession>A0ABR1LQD5</accession>
<name>A0ABR1LQD5_9PEZI</name>
<proteinExistence type="predicted"/>
<dbReference type="SMART" id="SM00326">
    <property type="entry name" value="SH3"/>
    <property type="match status" value="1"/>
</dbReference>
<keyword evidence="1 2" id="KW-0728">SH3 domain</keyword>
<protein>
    <recommendedName>
        <fullName evidence="5">SH3 domain-containing protein</fullName>
    </recommendedName>
</protein>
<evidence type="ECO:0000256" key="4">
    <source>
        <dbReference type="SAM" id="Phobius"/>
    </source>
</evidence>
<feature type="transmembrane region" description="Helical" evidence="4">
    <location>
        <begin position="158"/>
        <end position="179"/>
    </location>
</feature>
<dbReference type="RefSeq" id="XP_066655049.1">
    <property type="nucleotide sequence ID" value="XM_066795610.1"/>
</dbReference>
<feature type="domain" description="SH3" evidence="5">
    <location>
        <begin position="25"/>
        <end position="88"/>
    </location>
</feature>
<dbReference type="Proteomes" id="UP001360953">
    <property type="component" value="Unassembled WGS sequence"/>
</dbReference>
<gene>
    <name evidence="6" type="ORF">J3D65DRAFT_357744</name>
</gene>
<feature type="transmembrane region" description="Helical" evidence="4">
    <location>
        <begin position="132"/>
        <end position="152"/>
    </location>
</feature>
<evidence type="ECO:0000256" key="3">
    <source>
        <dbReference type="SAM" id="MobiDB-lite"/>
    </source>
</evidence>
<dbReference type="SUPFAM" id="SSF50044">
    <property type="entry name" value="SH3-domain"/>
    <property type="match status" value="1"/>
</dbReference>
<keyword evidence="7" id="KW-1185">Reference proteome</keyword>
<dbReference type="EMBL" id="JBBPEH010000006">
    <property type="protein sequence ID" value="KAK7536898.1"/>
    <property type="molecule type" value="Genomic_DNA"/>
</dbReference>
<dbReference type="Gene3D" id="2.30.30.40">
    <property type="entry name" value="SH3 Domains"/>
    <property type="match status" value="1"/>
</dbReference>
<feature type="region of interest" description="Disordered" evidence="3">
    <location>
        <begin position="96"/>
        <end position="116"/>
    </location>
</feature>
<keyword evidence="4" id="KW-0812">Transmembrane</keyword>
<reference evidence="6 7" key="1">
    <citation type="submission" date="2024-04" db="EMBL/GenBank/DDBJ databases">
        <title>Phyllosticta paracitricarpa is synonymous to the EU quarantine fungus P. citricarpa based on phylogenomic analyses.</title>
        <authorList>
            <consortium name="Lawrence Berkeley National Laboratory"/>
            <person name="Van ingen-buijs V.A."/>
            <person name="Van westerhoven A.C."/>
            <person name="Haridas S."/>
            <person name="Skiadas P."/>
            <person name="Martin F."/>
            <person name="Groenewald J.Z."/>
            <person name="Crous P.W."/>
            <person name="Seidl M.F."/>
        </authorList>
    </citation>
    <scope>NUCLEOTIDE SEQUENCE [LARGE SCALE GENOMIC DNA]</scope>
    <source>
        <strain evidence="6 7">CPC 17464</strain>
    </source>
</reference>
<evidence type="ECO:0000256" key="1">
    <source>
        <dbReference type="ARBA" id="ARBA00022443"/>
    </source>
</evidence>
<dbReference type="InterPro" id="IPR036028">
    <property type="entry name" value="SH3-like_dom_sf"/>
</dbReference>
<evidence type="ECO:0000313" key="6">
    <source>
        <dbReference type="EMBL" id="KAK7536898.1"/>
    </source>
</evidence>
<organism evidence="6 7">
    <name type="scientific">Phyllosticta citribraziliensis</name>
    <dbReference type="NCBI Taxonomy" id="989973"/>
    <lineage>
        <taxon>Eukaryota</taxon>
        <taxon>Fungi</taxon>
        <taxon>Dikarya</taxon>
        <taxon>Ascomycota</taxon>
        <taxon>Pezizomycotina</taxon>
        <taxon>Dothideomycetes</taxon>
        <taxon>Dothideomycetes incertae sedis</taxon>
        <taxon>Botryosphaeriales</taxon>
        <taxon>Phyllostictaceae</taxon>
        <taxon>Phyllosticta</taxon>
    </lineage>
</organism>
<evidence type="ECO:0000259" key="5">
    <source>
        <dbReference type="PROSITE" id="PS50002"/>
    </source>
</evidence>
<keyword evidence="4" id="KW-1133">Transmembrane helix</keyword>